<evidence type="ECO:0000313" key="2">
    <source>
        <dbReference type="Proteomes" id="UP000823775"/>
    </source>
</evidence>
<gene>
    <name evidence="1" type="ORF">HAX54_016925</name>
</gene>
<dbReference type="Proteomes" id="UP000823775">
    <property type="component" value="Unassembled WGS sequence"/>
</dbReference>
<organism evidence="1 2">
    <name type="scientific">Datura stramonium</name>
    <name type="common">Jimsonweed</name>
    <name type="synonym">Common thornapple</name>
    <dbReference type="NCBI Taxonomy" id="4076"/>
    <lineage>
        <taxon>Eukaryota</taxon>
        <taxon>Viridiplantae</taxon>
        <taxon>Streptophyta</taxon>
        <taxon>Embryophyta</taxon>
        <taxon>Tracheophyta</taxon>
        <taxon>Spermatophyta</taxon>
        <taxon>Magnoliopsida</taxon>
        <taxon>eudicotyledons</taxon>
        <taxon>Gunneridae</taxon>
        <taxon>Pentapetalae</taxon>
        <taxon>asterids</taxon>
        <taxon>lamiids</taxon>
        <taxon>Solanales</taxon>
        <taxon>Solanaceae</taxon>
        <taxon>Solanoideae</taxon>
        <taxon>Datureae</taxon>
        <taxon>Datura</taxon>
    </lineage>
</organism>
<accession>A0ABS8RKN7</accession>
<feature type="non-terminal residue" evidence="1">
    <location>
        <position position="59"/>
    </location>
</feature>
<name>A0ABS8RKN7_DATST</name>
<protein>
    <submittedName>
        <fullName evidence="1">Uncharacterized protein</fullName>
    </submittedName>
</protein>
<reference evidence="1 2" key="1">
    <citation type="journal article" date="2021" name="BMC Genomics">
        <title>Datura genome reveals duplications of psychoactive alkaloid biosynthetic genes and high mutation rate following tissue culture.</title>
        <authorList>
            <person name="Rajewski A."/>
            <person name="Carter-House D."/>
            <person name="Stajich J."/>
            <person name="Litt A."/>
        </authorList>
    </citation>
    <scope>NUCLEOTIDE SEQUENCE [LARGE SCALE GENOMIC DNA]</scope>
    <source>
        <strain evidence="1">AR-01</strain>
    </source>
</reference>
<sequence length="59" mass="7001">SIGRQLGRQTVDWTVFFPLRSAQILWSYPWLTGQMVNYNDGLWTHPWKVSKGWPRCFST</sequence>
<proteinExistence type="predicted"/>
<evidence type="ECO:0000313" key="1">
    <source>
        <dbReference type="EMBL" id="MCD7446831.1"/>
    </source>
</evidence>
<comment type="caution">
    <text evidence="1">The sequence shown here is derived from an EMBL/GenBank/DDBJ whole genome shotgun (WGS) entry which is preliminary data.</text>
</comment>
<feature type="non-terminal residue" evidence="1">
    <location>
        <position position="1"/>
    </location>
</feature>
<keyword evidence="2" id="KW-1185">Reference proteome</keyword>
<dbReference type="EMBL" id="JACEIK010000021">
    <property type="protein sequence ID" value="MCD7446831.1"/>
    <property type="molecule type" value="Genomic_DNA"/>
</dbReference>